<dbReference type="GO" id="GO:0004386">
    <property type="term" value="F:helicase activity"/>
    <property type="evidence" value="ECO:0007669"/>
    <property type="project" value="InterPro"/>
</dbReference>
<protein>
    <submittedName>
        <fullName evidence="4">Uncharacterized protein</fullName>
    </submittedName>
</protein>
<reference evidence="4 5" key="1">
    <citation type="journal article" date="2015" name="Genome Biol. Evol.">
        <title>Comparative Genomics of a Bacterivorous Green Alga Reveals Evolutionary Causalities and Consequences of Phago-Mixotrophic Mode of Nutrition.</title>
        <authorList>
            <person name="Burns J.A."/>
            <person name="Paasch A."/>
            <person name="Narechania A."/>
            <person name="Kim E."/>
        </authorList>
    </citation>
    <scope>NUCLEOTIDE SEQUENCE [LARGE SCALE GENOMIC DNA]</scope>
    <source>
        <strain evidence="4 5">PLY_AMNH</strain>
    </source>
</reference>
<feature type="non-terminal residue" evidence="4">
    <location>
        <position position="1"/>
    </location>
</feature>
<dbReference type="EMBL" id="LGRX02017077">
    <property type="protein sequence ID" value="KAK3261195.1"/>
    <property type="molecule type" value="Genomic_DNA"/>
</dbReference>
<dbReference type="AlphaFoldDB" id="A0AAE0FKI9"/>
<feature type="domain" description="DNA2/NAM7 helicase-like C-terminal" evidence="3">
    <location>
        <begin position="299"/>
        <end position="379"/>
    </location>
</feature>
<feature type="region of interest" description="Disordered" evidence="1">
    <location>
        <begin position="371"/>
        <end position="390"/>
    </location>
</feature>
<dbReference type="Gene3D" id="3.40.50.300">
    <property type="entry name" value="P-loop containing nucleotide triphosphate hydrolases"/>
    <property type="match status" value="2"/>
</dbReference>
<keyword evidence="5" id="KW-1185">Reference proteome</keyword>
<name>A0AAE0FKI9_9CHLO</name>
<evidence type="ECO:0000313" key="5">
    <source>
        <dbReference type="Proteomes" id="UP001190700"/>
    </source>
</evidence>
<feature type="domain" description="DNA2/NAM7 helicase helicase" evidence="2">
    <location>
        <begin position="207"/>
        <end position="289"/>
    </location>
</feature>
<dbReference type="PANTHER" id="PTHR10887">
    <property type="entry name" value="DNA2/NAM7 HELICASE FAMILY"/>
    <property type="match status" value="1"/>
</dbReference>
<gene>
    <name evidence="4" type="ORF">CYMTET_29886</name>
</gene>
<dbReference type="Pfam" id="PF13087">
    <property type="entry name" value="AAA_12"/>
    <property type="match status" value="1"/>
</dbReference>
<organism evidence="4 5">
    <name type="scientific">Cymbomonas tetramitiformis</name>
    <dbReference type="NCBI Taxonomy" id="36881"/>
    <lineage>
        <taxon>Eukaryota</taxon>
        <taxon>Viridiplantae</taxon>
        <taxon>Chlorophyta</taxon>
        <taxon>Pyramimonadophyceae</taxon>
        <taxon>Pyramimonadales</taxon>
        <taxon>Pyramimonadaceae</taxon>
        <taxon>Cymbomonas</taxon>
    </lineage>
</organism>
<dbReference type="SUPFAM" id="SSF52540">
    <property type="entry name" value="P-loop containing nucleoside triphosphate hydrolases"/>
    <property type="match status" value="1"/>
</dbReference>
<dbReference type="InterPro" id="IPR045055">
    <property type="entry name" value="DNA2/NAM7-like"/>
</dbReference>
<dbReference type="PANTHER" id="PTHR10887:SF495">
    <property type="entry name" value="HELICASE SENATAXIN ISOFORM X1-RELATED"/>
    <property type="match status" value="1"/>
</dbReference>
<feature type="region of interest" description="Disordered" evidence="1">
    <location>
        <begin position="26"/>
        <end position="45"/>
    </location>
</feature>
<comment type="caution">
    <text evidence="4">The sequence shown here is derived from an EMBL/GenBank/DDBJ whole genome shotgun (WGS) entry which is preliminary data.</text>
</comment>
<proteinExistence type="predicted"/>
<sequence length="416" mass="44850">FLASPGGRRTQCVLLGVESKLGAASGDAGFGARSDGETSTSQPTTTSAADVYVHALLERAAARLRGAVGRLRSCMAGTDGSPAGCGASGRFCSAAEMRFLVRVSHTEACQSRSRAMLGTVEAAAQELATLRWRLGGLVPRSFKQHGASACDRAARAMDCLLELLRPTHEHTPAQAPTGRCQGWPCQLEARVPGATEDAARLLTDAAEHLLQIEEGAVEAEALSHAQVVFCTLASAGQSLLRHMPRVDALVVDEAAQALEADVLIPLAATLPRRLLLVGDPQQLPATLISVEAQRRGRARSLMDRLMRGCQHPYTMLDTQYRMHPAVAAFPAQMYYEGRLLNSLQVTQRASPWRAASLNAWTAPYAFVDVEGSESSTGKRPSEHVPTRKRRRWSPRMQACFLQAYRGAPSFLMAPKL</sequence>
<evidence type="ECO:0000259" key="2">
    <source>
        <dbReference type="Pfam" id="PF13086"/>
    </source>
</evidence>
<dbReference type="Proteomes" id="UP001190700">
    <property type="component" value="Unassembled WGS sequence"/>
</dbReference>
<evidence type="ECO:0000313" key="4">
    <source>
        <dbReference type="EMBL" id="KAK3261195.1"/>
    </source>
</evidence>
<accession>A0AAE0FKI9</accession>
<dbReference type="Pfam" id="PF13086">
    <property type="entry name" value="AAA_11"/>
    <property type="match status" value="1"/>
</dbReference>
<dbReference type="InterPro" id="IPR041679">
    <property type="entry name" value="DNA2/NAM7-like_C"/>
</dbReference>
<evidence type="ECO:0000256" key="1">
    <source>
        <dbReference type="SAM" id="MobiDB-lite"/>
    </source>
</evidence>
<dbReference type="InterPro" id="IPR027417">
    <property type="entry name" value="P-loop_NTPase"/>
</dbReference>
<evidence type="ECO:0000259" key="3">
    <source>
        <dbReference type="Pfam" id="PF13087"/>
    </source>
</evidence>
<dbReference type="InterPro" id="IPR041677">
    <property type="entry name" value="DNA2/NAM7_AAA_11"/>
</dbReference>